<keyword evidence="3 8" id="KW-0479">Metal-binding</keyword>
<feature type="binding site" evidence="8">
    <location>
        <position position="111"/>
    </location>
    <ligand>
        <name>Fe cation</name>
        <dbReference type="ChEBI" id="CHEBI:24875"/>
        <note>catalytic</note>
    </ligand>
</feature>
<dbReference type="InterPro" id="IPR010300">
    <property type="entry name" value="CDO_1"/>
</dbReference>
<dbReference type="Proteomes" id="UP001209540">
    <property type="component" value="Unassembled WGS sequence"/>
</dbReference>
<comment type="catalytic activity">
    <reaction evidence="9">
        <text>L-cysteine + O2 = 3-sulfino-L-alanine + H(+)</text>
        <dbReference type="Rhea" id="RHEA:20441"/>
        <dbReference type="ChEBI" id="CHEBI:15378"/>
        <dbReference type="ChEBI" id="CHEBI:15379"/>
        <dbReference type="ChEBI" id="CHEBI:35235"/>
        <dbReference type="ChEBI" id="CHEBI:61085"/>
        <dbReference type="EC" id="1.13.11.20"/>
    </reaction>
</comment>
<dbReference type="PANTHER" id="PTHR12918:SF1">
    <property type="entry name" value="CYSTEINE DIOXYGENASE TYPE 1"/>
    <property type="match status" value="1"/>
</dbReference>
<reference evidence="11" key="1">
    <citation type="journal article" date="2022" name="IScience">
        <title>Evolution of zygomycete secretomes and the origins of terrestrial fungal ecologies.</title>
        <authorList>
            <person name="Chang Y."/>
            <person name="Wang Y."/>
            <person name="Mondo S."/>
            <person name="Ahrendt S."/>
            <person name="Andreopoulos W."/>
            <person name="Barry K."/>
            <person name="Beard J."/>
            <person name="Benny G.L."/>
            <person name="Blankenship S."/>
            <person name="Bonito G."/>
            <person name="Cuomo C."/>
            <person name="Desiro A."/>
            <person name="Gervers K.A."/>
            <person name="Hundley H."/>
            <person name="Kuo A."/>
            <person name="LaButti K."/>
            <person name="Lang B.F."/>
            <person name="Lipzen A."/>
            <person name="O'Donnell K."/>
            <person name="Pangilinan J."/>
            <person name="Reynolds N."/>
            <person name="Sandor L."/>
            <person name="Smith M.E."/>
            <person name="Tsang A."/>
            <person name="Grigoriev I.V."/>
            <person name="Stajich J.E."/>
            <person name="Spatafora J.W."/>
        </authorList>
    </citation>
    <scope>NUCLEOTIDE SEQUENCE</scope>
    <source>
        <strain evidence="11">RSA 2281</strain>
    </source>
</reference>
<dbReference type="InterPro" id="IPR014710">
    <property type="entry name" value="RmlC-like_jellyroll"/>
</dbReference>
<comment type="caution">
    <text evidence="11">The sequence shown here is derived from an EMBL/GenBank/DDBJ whole genome shotgun (WGS) entry which is preliminary data.</text>
</comment>
<keyword evidence="6 8" id="KW-0408">Iron</keyword>
<evidence type="ECO:0000256" key="10">
    <source>
        <dbReference type="SAM" id="MobiDB-lite"/>
    </source>
</evidence>
<evidence type="ECO:0000256" key="5">
    <source>
        <dbReference type="ARBA" id="ARBA00023002"/>
    </source>
</evidence>
<name>A0AAD5KQD8_9FUNG</name>
<dbReference type="EC" id="1.13.11.20" evidence="2 9"/>
<organism evidence="11 12">
    <name type="scientific">Phascolomyces articulosus</name>
    <dbReference type="NCBI Taxonomy" id="60185"/>
    <lineage>
        <taxon>Eukaryota</taxon>
        <taxon>Fungi</taxon>
        <taxon>Fungi incertae sedis</taxon>
        <taxon>Mucoromycota</taxon>
        <taxon>Mucoromycotina</taxon>
        <taxon>Mucoromycetes</taxon>
        <taxon>Mucorales</taxon>
        <taxon>Lichtheimiaceae</taxon>
        <taxon>Phascolomyces</taxon>
    </lineage>
</organism>
<evidence type="ECO:0000256" key="3">
    <source>
        <dbReference type="ARBA" id="ARBA00022723"/>
    </source>
</evidence>
<evidence type="ECO:0000256" key="8">
    <source>
        <dbReference type="PIRSR" id="PIRSR610300-51"/>
    </source>
</evidence>
<dbReference type="PANTHER" id="PTHR12918">
    <property type="entry name" value="CYSTEINE DIOXYGENASE"/>
    <property type="match status" value="1"/>
</dbReference>
<evidence type="ECO:0000256" key="2">
    <source>
        <dbReference type="ARBA" id="ARBA00013133"/>
    </source>
</evidence>
<sequence>MVPPLTPQIAHIMDHTMNSNNKPEKEPLTLDQLVKNIHLALGPDGGLDSEHIDANEILKLMEEYSSNATDWSKYTIFDHSRAYTRNLIDDGNGKFNLMILAWSKGQQSPIHDHAGSHCIMKILDGELEETQYEWPNESKNNAAKNTKDDDTECNCKSSSSSSPSSSVESSDITEAVQTSSSLQSSELNGNPLRTRKCTRLHPNEVAYIHDKIGLHRISNPDQGRGAVSLHLYTPPYQVCKTFEEKTGRSRMGGKCTFYSIGGHRCTDSSS</sequence>
<dbReference type="EMBL" id="JAIXMP010000001">
    <property type="protein sequence ID" value="KAI9278529.1"/>
    <property type="molecule type" value="Genomic_DNA"/>
</dbReference>
<comment type="cofactor">
    <cofactor evidence="9">
        <name>Fe cation</name>
        <dbReference type="ChEBI" id="CHEBI:24875"/>
    </cofactor>
    <text evidence="9">Binds 1 Fe cation per subunit.</text>
</comment>
<evidence type="ECO:0000313" key="11">
    <source>
        <dbReference type="EMBL" id="KAI9278529.1"/>
    </source>
</evidence>
<dbReference type="AlphaFoldDB" id="A0AAD5KQD8"/>
<dbReference type="GO" id="GO:0017172">
    <property type="term" value="F:cysteine dioxygenase activity"/>
    <property type="evidence" value="ECO:0007669"/>
    <property type="project" value="UniProtKB-UniRule"/>
</dbReference>
<dbReference type="GO" id="GO:0008198">
    <property type="term" value="F:ferrous iron binding"/>
    <property type="evidence" value="ECO:0007669"/>
    <property type="project" value="TreeGrafter"/>
</dbReference>
<comment type="similarity">
    <text evidence="1 9">Belongs to the cysteine dioxygenase family.</text>
</comment>
<dbReference type="Gene3D" id="2.60.120.10">
    <property type="entry name" value="Jelly Rolls"/>
    <property type="match status" value="1"/>
</dbReference>
<feature type="compositionally biased region" description="Low complexity" evidence="10">
    <location>
        <begin position="157"/>
        <end position="170"/>
    </location>
</feature>
<feature type="region of interest" description="Disordered" evidence="10">
    <location>
        <begin position="137"/>
        <end position="196"/>
    </location>
</feature>
<gene>
    <name evidence="11" type="ORF">BDA99DRAFT_554154</name>
</gene>
<evidence type="ECO:0000256" key="6">
    <source>
        <dbReference type="ARBA" id="ARBA00023004"/>
    </source>
</evidence>
<evidence type="ECO:0000256" key="7">
    <source>
        <dbReference type="PIRSR" id="PIRSR610300-50"/>
    </source>
</evidence>
<feature type="compositionally biased region" description="Polar residues" evidence="10">
    <location>
        <begin position="175"/>
        <end position="188"/>
    </location>
</feature>
<dbReference type="Pfam" id="PF05995">
    <property type="entry name" value="CDO_I"/>
    <property type="match status" value="2"/>
</dbReference>
<keyword evidence="4 9" id="KW-0223">Dioxygenase</keyword>
<dbReference type="SUPFAM" id="SSF51182">
    <property type="entry name" value="RmlC-like cupins"/>
    <property type="match status" value="1"/>
</dbReference>
<evidence type="ECO:0000256" key="1">
    <source>
        <dbReference type="ARBA" id="ARBA00006622"/>
    </source>
</evidence>
<keyword evidence="7" id="KW-0883">Thioether bond</keyword>
<feature type="binding site" evidence="8">
    <location>
        <position position="113"/>
    </location>
    <ligand>
        <name>Fe cation</name>
        <dbReference type="ChEBI" id="CHEBI:24875"/>
        <note>catalytic</note>
    </ligand>
</feature>
<keyword evidence="12" id="KW-1185">Reference proteome</keyword>
<accession>A0AAD5KQD8</accession>
<evidence type="ECO:0000256" key="9">
    <source>
        <dbReference type="RuleBase" id="RU366010"/>
    </source>
</evidence>
<proteinExistence type="inferred from homology"/>
<keyword evidence="5 9" id="KW-0560">Oxidoreductase</keyword>
<dbReference type="GO" id="GO:0019448">
    <property type="term" value="P:L-cysteine catabolic process"/>
    <property type="evidence" value="ECO:0007669"/>
    <property type="project" value="TreeGrafter"/>
</dbReference>
<feature type="binding site" evidence="8">
    <location>
        <position position="215"/>
    </location>
    <ligand>
        <name>Fe cation</name>
        <dbReference type="ChEBI" id="CHEBI:24875"/>
        <note>catalytic</note>
    </ligand>
</feature>
<dbReference type="InterPro" id="IPR011051">
    <property type="entry name" value="RmlC_Cupin_sf"/>
</dbReference>
<evidence type="ECO:0000313" key="12">
    <source>
        <dbReference type="Proteomes" id="UP001209540"/>
    </source>
</evidence>
<reference evidence="11" key="2">
    <citation type="submission" date="2023-02" db="EMBL/GenBank/DDBJ databases">
        <authorList>
            <consortium name="DOE Joint Genome Institute"/>
            <person name="Mondo S.J."/>
            <person name="Chang Y."/>
            <person name="Wang Y."/>
            <person name="Ahrendt S."/>
            <person name="Andreopoulos W."/>
            <person name="Barry K."/>
            <person name="Beard J."/>
            <person name="Benny G.L."/>
            <person name="Blankenship S."/>
            <person name="Bonito G."/>
            <person name="Cuomo C."/>
            <person name="Desiro A."/>
            <person name="Gervers K.A."/>
            <person name="Hundley H."/>
            <person name="Kuo A."/>
            <person name="LaButti K."/>
            <person name="Lang B.F."/>
            <person name="Lipzen A."/>
            <person name="O'Donnell K."/>
            <person name="Pangilinan J."/>
            <person name="Reynolds N."/>
            <person name="Sandor L."/>
            <person name="Smith M.W."/>
            <person name="Tsang A."/>
            <person name="Grigoriev I.V."/>
            <person name="Stajich J.E."/>
            <person name="Spatafora J.W."/>
        </authorList>
    </citation>
    <scope>NUCLEOTIDE SEQUENCE</scope>
    <source>
        <strain evidence="11">RSA 2281</strain>
    </source>
</reference>
<evidence type="ECO:0000256" key="4">
    <source>
        <dbReference type="ARBA" id="ARBA00022964"/>
    </source>
</evidence>
<dbReference type="CDD" id="cd10548">
    <property type="entry name" value="cupin_CDO"/>
    <property type="match status" value="1"/>
</dbReference>
<feature type="cross-link" description="3'-(S-cysteinyl)-tyrosine (Cys-Tyr)" evidence="7">
    <location>
        <begin position="118"/>
        <end position="232"/>
    </location>
</feature>
<protein>
    <recommendedName>
        <fullName evidence="2 9">Cysteine dioxygenase</fullName>
        <ecNumber evidence="2 9">1.13.11.20</ecNumber>
    </recommendedName>
</protein>